<dbReference type="EMBL" id="CAJVQB010022873">
    <property type="protein sequence ID" value="CAG8800576.1"/>
    <property type="molecule type" value="Genomic_DNA"/>
</dbReference>
<comment type="caution">
    <text evidence="1">The sequence shown here is derived from an EMBL/GenBank/DDBJ whole genome shotgun (WGS) entry which is preliminary data.</text>
</comment>
<evidence type="ECO:0000313" key="1">
    <source>
        <dbReference type="EMBL" id="CAG8800576.1"/>
    </source>
</evidence>
<keyword evidence="2" id="KW-1185">Reference proteome</keyword>
<organism evidence="1 2">
    <name type="scientific">Gigaspora margarita</name>
    <dbReference type="NCBI Taxonomy" id="4874"/>
    <lineage>
        <taxon>Eukaryota</taxon>
        <taxon>Fungi</taxon>
        <taxon>Fungi incertae sedis</taxon>
        <taxon>Mucoromycota</taxon>
        <taxon>Glomeromycotina</taxon>
        <taxon>Glomeromycetes</taxon>
        <taxon>Diversisporales</taxon>
        <taxon>Gigasporaceae</taxon>
        <taxon>Gigaspora</taxon>
    </lineage>
</organism>
<sequence>ADLQALLYNTHLEAIHETMDSEKSLEKKTSRSNGVDMQFVRFEKWCRVDGC</sequence>
<feature type="non-terminal residue" evidence="1">
    <location>
        <position position="1"/>
    </location>
</feature>
<name>A0ABN7VUV8_GIGMA</name>
<accession>A0ABN7VUV8</accession>
<proteinExistence type="predicted"/>
<reference evidence="1 2" key="1">
    <citation type="submission" date="2021-06" db="EMBL/GenBank/DDBJ databases">
        <authorList>
            <person name="Kallberg Y."/>
            <person name="Tangrot J."/>
            <person name="Rosling A."/>
        </authorList>
    </citation>
    <scope>NUCLEOTIDE SEQUENCE [LARGE SCALE GENOMIC DNA]</scope>
    <source>
        <strain evidence="1 2">120-4 pot B 10/14</strain>
    </source>
</reference>
<protein>
    <submittedName>
        <fullName evidence="1">19091_t:CDS:1</fullName>
    </submittedName>
</protein>
<gene>
    <name evidence="1" type="ORF">GMARGA_LOCUS22996</name>
</gene>
<dbReference type="Proteomes" id="UP000789901">
    <property type="component" value="Unassembled WGS sequence"/>
</dbReference>
<evidence type="ECO:0000313" key="2">
    <source>
        <dbReference type="Proteomes" id="UP000789901"/>
    </source>
</evidence>